<dbReference type="Pfam" id="PF25917">
    <property type="entry name" value="BSH_RND"/>
    <property type="match status" value="1"/>
</dbReference>
<proteinExistence type="inferred from homology"/>
<dbReference type="Gene3D" id="1.10.287.470">
    <property type="entry name" value="Helix hairpin bin"/>
    <property type="match status" value="1"/>
</dbReference>
<name>A0A4Z1R389_9HYPH</name>
<dbReference type="Gene3D" id="2.40.30.170">
    <property type="match status" value="1"/>
</dbReference>
<dbReference type="SUPFAM" id="SSF111369">
    <property type="entry name" value="HlyD-like secretion proteins"/>
    <property type="match status" value="1"/>
</dbReference>
<dbReference type="GO" id="GO:0015562">
    <property type="term" value="F:efflux transmembrane transporter activity"/>
    <property type="evidence" value="ECO:0007669"/>
    <property type="project" value="TreeGrafter"/>
</dbReference>
<sequence length="306" mass="32844">MKFLPRIKRPAVTTVSAGMIGVALLYFTALSPNAEEDTDRPDLVGPPILAAARGVVDIPGGLLRVASPRDGIVASLLVNEGDQVKAGDVMAVLDSSQETLSAKIASEEALQAEEQHNLLQMKMKNLSRQADRVKRAAAGNAVSDQALDEAIAARDNLTGELKVAASVLAAAKMRRDIAAREVEIRTIRAPVDGFIIRQGIKVGEFAAASGATEMFTILPEGQKIVRAEIPEQFLDNVKPGVPVEVLAEDRTGQAYEGRISRISPVLMQSTGMPGERNDIRTATSIVMVSRDAPFRVGQRVIIRVYK</sequence>
<dbReference type="EMBL" id="CP109969">
    <property type="protein sequence ID" value="UYZ09593.1"/>
    <property type="molecule type" value="Genomic_DNA"/>
</dbReference>
<dbReference type="PANTHER" id="PTHR30469:SF38">
    <property type="entry name" value="HLYD FAMILY SECRETION PROTEIN"/>
    <property type="match status" value="1"/>
</dbReference>
<evidence type="ECO:0000259" key="2">
    <source>
        <dbReference type="Pfam" id="PF25917"/>
    </source>
</evidence>
<organism evidence="3 4">
    <name type="scientific">Agrobacterium salinitolerans</name>
    <dbReference type="NCBI Taxonomy" id="1183413"/>
    <lineage>
        <taxon>Bacteria</taxon>
        <taxon>Pseudomonadati</taxon>
        <taxon>Pseudomonadota</taxon>
        <taxon>Alphaproteobacteria</taxon>
        <taxon>Hyphomicrobiales</taxon>
        <taxon>Rhizobiaceae</taxon>
        <taxon>Rhizobium/Agrobacterium group</taxon>
        <taxon>Agrobacterium</taxon>
    </lineage>
</organism>
<dbReference type="InterPro" id="IPR058625">
    <property type="entry name" value="MdtA-like_BSH"/>
</dbReference>
<dbReference type="GO" id="GO:1990281">
    <property type="term" value="C:efflux pump complex"/>
    <property type="evidence" value="ECO:0007669"/>
    <property type="project" value="TreeGrafter"/>
</dbReference>
<dbReference type="OrthoDB" id="8794034at2"/>
<accession>A0A4Z1R389</accession>
<dbReference type="InterPro" id="IPR006143">
    <property type="entry name" value="RND_pump_MFP"/>
</dbReference>
<evidence type="ECO:0000313" key="3">
    <source>
        <dbReference type="EMBL" id="UYZ09593.1"/>
    </source>
</evidence>
<evidence type="ECO:0000313" key="4">
    <source>
        <dbReference type="Proteomes" id="UP000298735"/>
    </source>
</evidence>
<dbReference type="NCBIfam" id="TIGR01730">
    <property type="entry name" value="RND_mfp"/>
    <property type="match status" value="1"/>
</dbReference>
<protein>
    <submittedName>
        <fullName evidence="3">Efflux RND transporter periplasmic adaptor subunit</fullName>
    </submittedName>
</protein>
<comment type="similarity">
    <text evidence="1">Belongs to the membrane fusion protein (MFP) (TC 8.A.1) family.</text>
</comment>
<dbReference type="AlphaFoldDB" id="A0A4Z1R389"/>
<dbReference type="Proteomes" id="UP000298735">
    <property type="component" value="Chromosome Linear"/>
</dbReference>
<gene>
    <name evidence="3" type="ORF">CFBP5507_18070</name>
</gene>
<dbReference type="KEGG" id="asal:CFBP5507_18070"/>
<dbReference type="Gene3D" id="2.40.50.100">
    <property type="match status" value="1"/>
</dbReference>
<reference evidence="3" key="1">
    <citation type="submission" date="2022-10" db="EMBL/GenBank/DDBJ databases">
        <title>Complete genome sequence of Agrobacterium salinitolerans CFBP5507.</title>
        <authorList>
            <person name="Tchabashvili S."/>
            <person name="Yen H.-C."/>
            <person name="Haryono M."/>
            <person name="Lin Y.-C."/>
            <person name="Lai E.-M."/>
            <person name="Kuo C.-H."/>
        </authorList>
    </citation>
    <scope>NUCLEOTIDE SEQUENCE</scope>
    <source>
        <strain evidence="3">CFBP5507</strain>
    </source>
</reference>
<feature type="domain" description="Multidrug resistance protein MdtA-like barrel-sandwich hybrid" evidence="2">
    <location>
        <begin position="68"/>
        <end position="217"/>
    </location>
</feature>
<dbReference type="RefSeq" id="WP_137411795.1">
    <property type="nucleotide sequence ID" value="NZ_CP109969.1"/>
</dbReference>
<evidence type="ECO:0000256" key="1">
    <source>
        <dbReference type="ARBA" id="ARBA00009477"/>
    </source>
</evidence>
<dbReference type="PANTHER" id="PTHR30469">
    <property type="entry name" value="MULTIDRUG RESISTANCE PROTEIN MDTA"/>
    <property type="match status" value="1"/>
</dbReference>